<feature type="region of interest" description="Disordered" evidence="8">
    <location>
        <begin position="95"/>
        <end position="117"/>
    </location>
</feature>
<keyword evidence="5 9" id="KW-0812">Transmembrane</keyword>
<evidence type="ECO:0000256" key="8">
    <source>
        <dbReference type="SAM" id="MobiDB-lite"/>
    </source>
</evidence>
<feature type="transmembrane region" description="Helical" evidence="9">
    <location>
        <begin position="365"/>
        <end position="384"/>
    </location>
</feature>
<dbReference type="PANTHER" id="PTHR33908">
    <property type="entry name" value="MANNOSYLTRANSFERASE YKCB-RELATED"/>
    <property type="match status" value="1"/>
</dbReference>
<keyword evidence="3" id="KW-0328">Glycosyltransferase</keyword>
<evidence type="ECO:0000256" key="4">
    <source>
        <dbReference type="ARBA" id="ARBA00022679"/>
    </source>
</evidence>
<evidence type="ECO:0000256" key="2">
    <source>
        <dbReference type="ARBA" id="ARBA00022475"/>
    </source>
</evidence>
<evidence type="ECO:0000256" key="5">
    <source>
        <dbReference type="ARBA" id="ARBA00022692"/>
    </source>
</evidence>
<reference evidence="11" key="1">
    <citation type="submission" date="2024-02" db="EMBL/GenBank/DDBJ databases">
        <authorList>
            <consortium name="ELIXIR-Norway"/>
            <consortium name="Elixir Norway"/>
        </authorList>
    </citation>
    <scope>NUCLEOTIDE SEQUENCE</scope>
</reference>
<feature type="domain" description="Glycosyltransferase RgtA/B/C/D-like" evidence="10">
    <location>
        <begin position="200"/>
        <end position="244"/>
    </location>
</feature>
<dbReference type="Proteomes" id="UP001497512">
    <property type="component" value="Chromosome 4"/>
</dbReference>
<name>A0ABP0UJS3_9BRYO</name>
<feature type="transmembrane region" description="Helical" evidence="9">
    <location>
        <begin position="601"/>
        <end position="624"/>
    </location>
</feature>
<feature type="transmembrane region" description="Helical" evidence="9">
    <location>
        <begin position="484"/>
        <end position="501"/>
    </location>
</feature>
<keyword evidence="6 9" id="KW-1133">Transmembrane helix</keyword>
<evidence type="ECO:0000256" key="3">
    <source>
        <dbReference type="ARBA" id="ARBA00022676"/>
    </source>
</evidence>
<organism evidence="11 12">
    <name type="scientific">Sphagnum troendelagicum</name>
    <dbReference type="NCBI Taxonomy" id="128251"/>
    <lineage>
        <taxon>Eukaryota</taxon>
        <taxon>Viridiplantae</taxon>
        <taxon>Streptophyta</taxon>
        <taxon>Embryophyta</taxon>
        <taxon>Bryophyta</taxon>
        <taxon>Sphagnophytina</taxon>
        <taxon>Sphagnopsida</taxon>
        <taxon>Sphagnales</taxon>
        <taxon>Sphagnaceae</taxon>
        <taxon>Sphagnum</taxon>
    </lineage>
</organism>
<dbReference type="Pfam" id="PF13231">
    <property type="entry name" value="PMT_2"/>
    <property type="match status" value="1"/>
</dbReference>
<feature type="transmembrane region" description="Helical" evidence="9">
    <location>
        <begin position="267"/>
        <end position="289"/>
    </location>
</feature>
<dbReference type="PANTHER" id="PTHR33908:SF3">
    <property type="entry name" value="UNDECAPRENYL PHOSPHATE-ALPHA-4-AMINO-4-DEOXY-L-ARABINOSE ARABINOSYL TRANSFERASE"/>
    <property type="match status" value="1"/>
</dbReference>
<keyword evidence="2" id="KW-1003">Cell membrane</keyword>
<dbReference type="InterPro" id="IPR050297">
    <property type="entry name" value="LipidA_mod_glycosyltrf_83"/>
</dbReference>
<sequence length="732" mass="80745">MQILGLPSAHFLSTNRSSHNNAAIIMINEVVDMRCSSWDCNSSSPISATRRFPTKQFSARFLELETVRLNVWSKFTGAAAAPDLWQRRASRGRKKMGAMRSKCKSGGDHEETQGGPVTESCPSFPGDMGEVLSSLSCWKQKRRVLEIGFVGLLATAAWFRNLGAAGLVDDTEPLFVEAARQMLLTGDYITPQFNAQPRFDKPILVYWLMALSAKLFGLSVWVFRLPSALCALGLLLSLLLTVKRFGLNFPTDLQSQSQETQTGNSKSFYIPAIITAGAFALNLEVVVWGSTALSDMLLTSTIGATLLTFFWGYATHVKWGYPMSAVFMGLACLSKGPIGIVFPVCVCALFLLCRGELSNMLLAELPYLEGTFAILLINLPWYGFMVSKHGLLYLSTFFGYHNLERFVRGVNHHWGRPWWYGIAVVVVMYLPWSLSLPPALVQANPWNPTWRKAERWQTLPLFAATWFAAGFGIFALSSTQLPSYYLPVAPAVAMLAAAHLAKKVGERRVGVFTALTPAFLYLSLAVLSWFIPVLLQSSGDLTAAQIGNLLCEKQLHQIAVVIFVVAGGLAMSTAEFRAFLGSQPQTHPSTKDKQSSQQRRLLPLWVLHTAAMLAFLIIFITPVYQAADTVRQAPLRELASLASQVQKAGEPLLMVGTRMPSVVFYSKLPTAFFDSWQEASTVLQQQAPRIRSALIISERLKEESSPSKETIAVAGDHMLIRVLNDVPDSQVA</sequence>
<feature type="transmembrane region" description="Helical" evidence="9">
    <location>
        <begin position="555"/>
        <end position="580"/>
    </location>
</feature>
<feature type="transmembrane region" description="Helical" evidence="9">
    <location>
        <begin position="326"/>
        <end position="353"/>
    </location>
</feature>
<feature type="transmembrane region" description="Helical" evidence="9">
    <location>
        <begin position="513"/>
        <end position="535"/>
    </location>
</feature>
<feature type="transmembrane region" description="Helical" evidence="9">
    <location>
        <begin position="203"/>
        <end position="222"/>
    </location>
</feature>
<accession>A0ABP0UJS3</accession>
<comment type="subcellular location">
    <subcellularLocation>
        <location evidence="1">Cell membrane</location>
        <topology evidence="1">Multi-pass membrane protein</topology>
    </subcellularLocation>
</comment>
<keyword evidence="4" id="KW-0808">Transferase</keyword>
<evidence type="ECO:0000313" key="12">
    <source>
        <dbReference type="Proteomes" id="UP001497512"/>
    </source>
</evidence>
<evidence type="ECO:0000256" key="1">
    <source>
        <dbReference type="ARBA" id="ARBA00004651"/>
    </source>
</evidence>
<evidence type="ECO:0000259" key="10">
    <source>
        <dbReference type="Pfam" id="PF13231"/>
    </source>
</evidence>
<evidence type="ECO:0000256" key="6">
    <source>
        <dbReference type="ARBA" id="ARBA00022989"/>
    </source>
</evidence>
<dbReference type="EMBL" id="OZ019896">
    <property type="protein sequence ID" value="CAK9223087.1"/>
    <property type="molecule type" value="Genomic_DNA"/>
</dbReference>
<protein>
    <recommendedName>
        <fullName evidence="10">Glycosyltransferase RgtA/B/C/D-like domain-containing protein</fullName>
    </recommendedName>
</protein>
<feature type="transmembrane region" description="Helical" evidence="9">
    <location>
        <begin position="458"/>
        <end position="478"/>
    </location>
</feature>
<evidence type="ECO:0000313" key="11">
    <source>
        <dbReference type="EMBL" id="CAK9223087.1"/>
    </source>
</evidence>
<feature type="transmembrane region" description="Helical" evidence="9">
    <location>
        <begin position="418"/>
        <end position="437"/>
    </location>
</feature>
<dbReference type="InterPro" id="IPR038731">
    <property type="entry name" value="RgtA/B/C-like"/>
</dbReference>
<keyword evidence="12" id="KW-1185">Reference proteome</keyword>
<proteinExistence type="predicted"/>
<gene>
    <name evidence="11" type="ORF">CSSPTR1EN2_LOCUS16656</name>
</gene>
<evidence type="ECO:0000256" key="9">
    <source>
        <dbReference type="SAM" id="Phobius"/>
    </source>
</evidence>
<feature type="transmembrane region" description="Helical" evidence="9">
    <location>
        <begin position="296"/>
        <end position="314"/>
    </location>
</feature>
<keyword evidence="7 9" id="KW-0472">Membrane</keyword>
<evidence type="ECO:0000256" key="7">
    <source>
        <dbReference type="ARBA" id="ARBA00023136"/>
    </source>
</evidence>
<feature type="transmembrane region" description="Helical" evidence="9">
    <location>
        <begin position="229"/>
        <end position="247"/>
    </location>
</feature>